<protein>
    <recommendedName>
        <fullName evidence="2">inorganic diphosphatase</fullName>
        <ecNumber evidence="2">3.6.1.1</ecNumber>
    </recommendedName>
</protein>
<dbReference type="PIR" id="C75522">
    <property type="entry name" value="C75522"/>
</dbReference>
<evidence type="ECO:0000313" key="8">
    <source>
        <dbReference type="Proteomes" id="UP000002524"/>
    </source>
</evidence>
<sequence>MKKCLNKPDLTPYLGQRVRVVVDRPLGSVHPRHPDLIYPVNYGEIPGTLSGDGHPIDADLFGWEEPTEGGRRRSDCRRAGRGRRRRQAKLVVAREGTCWTDEAIWQAAEFQERLFRTRLLRSDTLPT</sequence>
<dbReference type="AlphaFoldDB" id="Q9RXA5"/>
<keyword evidence="5" id="KW-0460">Magnesium</keyword>
<dbReference type="SUPFAM" id="SSF50324">
    <property type="entry name" value="Inorganic pyrophosphatase"/>
    <property type="match status" value="1"/>
</dbReference>
<dbReference type="Pfam" id="PF00719">
    <property type="entry name" value="Pyrophosphatase"/>
    <property type="match status" value="1"/>
</dbReference>
<keyword evidence="8" id="KW-1185">Reference proteome</keyword>
<dbReference type="PATRIC" id="fig|243230.17.peg.584"/>
<gene>
    <name evidence="7" type="ordered locus">DR_0410</name>
</gene>
<evidence type="ECO:0000256" key="1">
    <source>
        <dbReference type="ARBA" id="ARBA00001946"/>
    </source>
</evidence>
<dbReference type="EnsemblBacteria" id="AAF09989">
    <property type="protein sequence ID" value="AAF09989"/>
    <property type="gene ID" value="DR_0410"/>
</dbReference>
<keyword evidence="3" id="KW-0479">Metal-binding</keyword>
<dbReference type="GO" id="GO:0006796">
    <property type="term" value="P:phosphate-containing compound metabolic process"/>
    <property type="evidence" value="ECO:0007669"/>
    <property type="project" value="InterPro"/>
</dbReference>
<dbReference type="eggNOG" id="COG0221">
    <property type="taxonomic scope" value="Bacteria"/>
</dbReference>
<comment type="cofactor">
    <cofactor evidence="1">
        <name>Mg(2+)</name>
        <dbReference type="ChEBI" id="CHEBI:18420"/>
    </cofactor>
</comment>
<dbReference type="PaxDb" id="243230-DR_0410"/>
<dbReference type="InParanoid" id="Q9RXA5"/>
<dbReference type="InterPro" id="IPR008162">
    <property type="entry name" value="Pyrophosphatase"/>
</dbReference>
<evidence type="ECO:0000256" key="2">
    <source>
        <dbReference type="ARBA" id="ARBA00012146"/>
    </source>
</evidence>
<evidence type="ECO:0000313" key="7">
    <source>
        <dbReference type="EMBL" id="AAF09989.1"/>
    </source>
</evidence>
<evidence type="ECO:0000256" key="3">
    <source>
        <dbReference type="ARBA" id="ARBA00022723"/>
    </source>
</evidence>
<dbReference type="GO" id="GO:0004427">
    <property type="term" value="F:inorganic diphosphate phosphatase activity"/>
    <property type="evidence" value="ECO:0007669"/>
    <property type="project" value="UniProtKB-EC"/>
</dbReference>
<evidence type="ECO:0000256" key="5">
    <source>
        <dbReference type="ARBA" id="ARBA00022842"/>
    </source>
</evidence>
<evidence type="ECO:0000256" key="4">
    <source>
        <dbReference type="ARBA" id="ARBA00022801"/>
    </source>
</evidence>
<dbReference type="GO" id="GO:0000287">
    <property type="term" value="F:magnesium ion binding"/>
    <property type="evidence" value="ECO:0007669"/>
    <property type="project" value="InterPro"/>
</dbReference>
<dbReference type="KEGG" id="dra:DR_0410"/>
<dbReference type="EC" id="3.6.1.1" evidence="2"/>
<dbReference type="EMBL" id="AE000513">
    <property type="protein sequence ID" value="AAF09989.1"/>
    <property type="molecule type" value="Genomic_DNA"/>
</dbReference>
<keyword evidence="4" id="KW-0378">Hydrolase</keyword>
<accession>Q9RXA5</accession>
<feature type="compositionally biased region" description="Basic and acidic residues" evidence="6">
    <location>
        <begin position="68"/>
        <end position="78"/>
    </location>
</feature>
<dbReference type="Gene3D" id="3.90.80.10">
    <property type="entry name" value="Inorganic pyrophosphatase"/>
    <property type="match status" value="1"/>
</dbReference>
<dbReference type="HOGENOM" id="CLU_160633_0_0_0"/>
<organism evidence="7 8">
    <name type="scientific">Deinococcus radiodurans (strain ATCC 13939 / DSM 20539 / JCM 16871 / CCUG 27074 / LMG 4051 / NBRC 15346 / NCIMB 9279 / VKM B-1422 / R1)</name>
    <dbReference type="NCBI Taxonomy" id="243230"/>
    <lineage>
        <taxon>Bacteria</taxon>
        <taxon>Thermotogati</taxon>
        <taxon>Deinococcota</taxon>
        <taxon>Deinococci</taxon>
        <taxon>Deinococcales</taxon>
        <taxon>Deinococcaceae</taxon>
        <taxon>Deinococcus</taxon>
    </lineage>
</organism>
<proteinExistence type="predicted"/>
<evidence type="ECO:0000256" key="6">
    <source>
        <dbReference type="SAM" id="MobiDB-lite"/>
    </source>
</evidence>
<dbReference type="OrthoDB" id="9798247at2"/>
<dbReference type="STRING" id="243230.DR_0410"/>
<dbReference type="Proteomes" id="UP000002524">
    <property type="component" value="Chromosome 1"/>
</dbReference>
<name>Q9RXA5_DEIRA</name>
<dbReference type="InterPro" id="IPR036649">
    <property type="entry name" value="Pyrophosphatase_sf"/>
</dbReference>
<reference evidence="7 8" key="1">
    <citation type="journal article" date="1999" name="Science">
        <title>Genome sequence of the radioresistant bacterium Deinococcus radiodurans R1.</title>
        <authorList>
            <person name="White O."/>
            <person name="Eisen J.A."/>
            <person name="Heidelberg J.F."/>
            <person name="Hickey E.K."/>
            <person name="Peterson J.D."/>
            <person name="Dodson R.J."/>
            <person name="Haft D.H."/>
            <person name="Gwinn M.L."/>
            <person name="Nelson W.C."/>
            <person name="Richardson D.L."/>
            <person name="Moffat K.S."/>
            <person name="Qin H."/>
            <person name="Jiang L."/>
            <person name="Pamphile W."/>
            <person name="Crosby M."/>
            <person name="Shen M."/>
            <person name="Vamathevan J.J."/>
            <person name="Lam P."/>
            <person name="McDonald L."/>
            <person name="Utterback T."/>
            <person name="Zalewski C."/>
            <person name="Makarova K.S."/>
            <person name="Aravind L."/>
            <person name="Daly M.J."/>
            <person name="Minton K.W."/>
            <person name="Fleischmann R.D."/>
            <person name="Ketchum K.A."/>
            <person name="Nelson K.E."/>
            <person name="Salzberg S."/>
            <person name="Smith H.O."/>
            <person name="Venter J.C."/>
            <person name="Fraser C.M."/>
        </authorList>
    </citation>
    <scope>NUCLEOTIDE SEQUENCE [LARGE SCALE GENOMIC DNA]</scope>
    <source>
        <strain evidence="8">ATCC 13939 / DSM 20539 / JCM 16871 / LMG 4051 / NBRC 15346 / NCIMB 9279 / R1 / VKM B-1422</strain>
    </source>
</reference>
<feature type="region of interest" description="Disordered" evidence="6">
    <location>
        <begin position="62"/>
        <end position="82"/>
    </location>
</feature>
<dbReference type="GO" id="GO:0005737">
    <property type="term" value="C:cytoplasm"/>
    <property type="evidence" value="ECO:0007669"/>
    <property type="project" value="InterPro"/>
</dbReference>